<evidence type="ECO:0000313" key="2">
    <source>
        <dbReference type="EMBL" id="KUJ08614.1"/>
    </source>
</evidence>
<dbReference type="AlphaFoldDB" id="A0A132B9S1"/>
<feature type="region of interest" description="Disordered" evidence="1">
    <location>
        <begin position="65"/>
        <end position="108"/>
    </location>
</feature>
<sequence length="165" mass="18944">MIPDDPQTMTMFPVDQSDNSEPGKKEAVTISFFSGMIKRACIDPKNTIRGEEVQREPRLRIAGKTQRAHCLSRNHSEVHSYGLGSRPQSNCDNSRTSIHHSDRRCPPPEQIDDIRLNFSHLGSNELCSKTHTEMSEKPRRNNHKFLQGWLHDMSVRNDVPKRRSV</sequence>
<name>A0A132B9S1_MOLSC</name>
<dbReference type="Proteomes" id="UP000070700">
    <property type="component" value="Unassembled WGS sequence"/>
</dbReference>
<protein>
    <submittedName>
        <fullName evidence="2">Uncharacterized protein</fullName>
    </submittedName>
</protein>
<evidence type="ECO:0000256" key="1">
    <source>
        <dbReference type="SAM" id="MobiDB-lite"/>
    </source>
</evidence>
<dbReference type="EMBL" id="KQ947435">
    <property type="protein sequence ID" value="KUJ08614.1"/>
    <property type="molecule type" value="Genomic_DNA"/>
</dbReference>
<reference evidence="2 3" key="1">
    <citation type="submission" date="2015-10" db="EMBL/GenBank/DDBJ databases">
        <title>Full genome of DAOMC 229536 Phialocephala scopiformis, a fungal endophyte of spruce producing the potent anti-insectan compound rugulosin.</title>
        <authorList>
            <consortium name="DOE Joint Genome Institute"/>
            <person name="Walker A.K."/>
            <person name="Frasz S.L."/>
            <person name="Seifert K.A."/>
            <person name="Miller J.D."/>
            <person name="Mondo S.J."/>
            <person name="Labutti K."/>
            <person name="Lipzen A."/>
            <person name="Dockter R."/>
            <person name="Kennedy M."/>
            <person name="Grigoriev I.V."/>
            <person name="Spatafora J.W."/>
        </authorList>
    </citation>
    <scope>NUCLEOTIDE SEQUENCE [LARGE SCALE GENOMIC DNA]</scope>
    <source>
        <strain evidence="2 3">CBS 120377</strain>
    </source>
</reference>
<dbReference type="KEGG" id="psco:LY89DRAFT_335171"/>
<proteinExistence type="predicted"/>
<feature type="compositionally biased region" description="Polar residues" evidence="1">
    <location>
        <begin position="86"/>
        <end position="96"/>
    </location>
</feature>
<evidence type="ECO:0000313" key="3">
    <source>
        <dbReference type="Proteomes" id="UP000070700"/>
    </source>
</evidence>
<dbReference type="RefSeq" id="XP_018062969.1">
    <property type="nucleotide sequence ID" value="XM_018206816.1"/>
</dbReference>
<dbReference type="GeneID" id="28816542"/>
<feature type="region of interest" description="Disordered" evidence="1">
    <location>
        <begin position="1"/>
        <end position="24"/>
    </location>
</feature>
<accession>A0A132B9S1</accession>
<gene>
    <name evidence="2" type="ORF">LY89DRAFT_335171</name>
</gene>
<keyword evidence="3" id="KW-1185">Reference proteome</keyword>
<organism evidence="2 3">
    <name type="scientific">Mollisia scopiformis</name>
    <name type="common">Conifer needle endophyte fungus</name>
    <name type="synonym">Phialocephala scopiformis</name>
    <dbReference type="NCBI Taxonomy" id="149040"/>
    <lineage>
        <taxon>Eukaryota</taxon>
        <taxon>Fungi</taxon>
        <taxon>Dikarya</taxon>
        <taxon>Ascomycota</taxon>
        <taxon>Pezizomycotina</taxon>
        <taxon>Leotiomycetes</taxon>
        <taxon>Helotiales</taxon>
        <taxon>Mollisiaceae</taxon>
        <taxon>Mollisia</taxon>
    </lineage>
</organism>
<dbReference type="InParanoid" id="A0A132B9S1"/>